<evidence type="ECO:0000256" key="1">
    <source>
        <dbReference type="PROSITE-ProRule" id="PRU00285"/>
    </source>
</evidence>
<dbReference type="PROSITE" id="PS01031">
    <property type="entry name" value="SHSP"/>
    <property type="match status" value="1"/>
</dbReference>
<dbReference type="CDD" id="cd06464">
    <property type="entry name" value="ACD_sHsps-like"/>
    <property type="match status" value="1"/>
</dbReference>
<feature type="region of interest" description="Disordered" evidence="3">
    <location>
        <begin position="1"/>
        <end position="22"/>
    </location>
</feature>
<dbReference type="AlphaFoldDB" id="A8ZX66"/>
<evidence type="ECO:0000256" key="3">
    <source>
        <dbReference type="SAM" id="MobiDB-lite"/>
    </source>
</evidence>
<organism evidence="6 7">
    <name type="scientific">Desulfosudis oleivorans (strain DSM 6200 / JCM 39069 / Hxd3)</name>
    <name type="common">Desulfococcus oleovorans</name>
    <dbReference type="NCBI Taxonomy" id="96561"/>
    <lineage>
        <taxon>Bacteria</taxon>
        <taxon>Pseudomonadati</taxon>
        <taxon>Thermodesulfobacteriota</taxon>
        <taxon>Desulfobacteria</taxon>
        <taxon>Desulfobacterales</taxon>
        <taxon>Desulfosudaceae</taxon>
        <taxon>Desulfosudis</taxon>
    </lineage>
</organism>
<feature type="domain" description="CS" evidence="5">
    <location>
        <begin position="28"/>
        <end position="130"/>
    </location>
</feature>
<dbReference type="OrthoDB" id="9792695at2"/>
<evidence type="ECO:0000313" key="6">
    <source>
        <dbReference type="EMBL" id="ABW68445.1"/>
    </source>
</evidence>
<dbReference type="InterPro" id="IPR007052">
    <property type="entry name" value="CS_dom"/>
</dbReference>
<keyword evidence="7" id="KW-1185">Reference proteome</keyword>
<dbReference type="PROSITE" id="PS51203">
    <property type="entry name" value="CS"/>
    <property type="match status" value="1"/>
</dbReference>
<dbReference type="InterPro" id="IPR002068">
    <property type="entry name" value="A-crystallin/Hsp20_dom"/>
</dbReference>
<dbReference type="HOGENOM" id="CLU_046737_9_3_7"/>
<evidence type="ECO:0000256" key="2">
    <source>
        <dbReference type="RuleBase" id="RU003616"/>
    </source>
</evidence>
<dbReference type="InterPro" id="IPR031107">
    <property type="entry name" value="Small_HSP"/>
</dbReference>
<protein>
    <submittedName>
        <fullName evidence="6">Heat shock protein Hsp20</fullName>
    </submittedName>
</protein>
<evidence type="ECO:0000259" key="5">
    <source>
        <dbReference type="PROSITE" id="PS51203"/>
    </source>
</evidence>
<dbReference type="RefSeq" id="WP_012176056.1">
    <property type="nucleotide sequence ID" value="NC_009943.1"/>
</dbReference>
<dbReference type="EMBL" id="CP000859">
    <property type="protein sequence ID" value="ABW68445.1"/>
    <property type="molecule type" value="Genomic_DNA"/>
</dbReference>
<dbReference type="InterPro" id="IPR008978">
    <property type="entry name" value="HSP20-like_chaperone"/>
</dbReference>
<gene>
    <name evidence="6" type="ordered locus">Dole_2642</name>
</gene>
<dbReference type="KEGG" id="dol:Dole_2642"/>
<sequence length="134" mass="15068">MTDKEKKEIQVKEKMEAATPEQTRPGAVFTPAVDIFETDADITLLADMPGVTSKDLTIDLRDNVLTLSGDIAPFENADEQDILIEYEVGKYYRQFTLSDIIDQSRIEAKLNDGVLRLRLPKAEKAQPRKIEISA</sequence>
<dbReference type="Proteomes" id="UP000008561">
    <property type="component" value="Chromosome"/>
</dbReference>
<name>A8ZX66_DESOH</name>
<feature type="domain" description="SHSP" evidence="4">
    <location>
        <begin position="23"/>
        <end position="134"/>
    </location>
</feature>
<evidence type="ECO:0000313" key="7">
    <source>
        <dbReference type="Proteomes" id="UP000008561"/>
    </source>
</evidence>
<evidence type="ECO:0000259" key="4">
    <source>
        <dbReference type="PROSITE" id="PS01031"/>
    </source>
</evidence>
<dbReference type="Pfam" id="PF00011">
    <property type="entry name" value="HSP20"/>
    <property type="match status" value="1"/>
</dbReference>
<dbReference type="eggNOG" id="COG0071">
    <property type="taxonomic scope" value="Bacteria"/>
</dbReference>
<accession>A8ZX66</accession>
<dbReference type="STRING" id="96561.Dole_2642"/>
<feature type="compositionally biased region" description="Basic and acidic residues" evidence="3">
    <location>
        <begin position="1"/>
        <end position="16"/>
    </location>
</feature>
<comment type="similarity">
    <text evidence="1 2">Belongs to the small heat shock protein (HSP20) family.</text>
</comment>
<keyword evidence="6" id="KW-0346">Stress response</keyword>
<dbReference type="Gene3D" id="2.60.40.790">
    <property type="match status" value="1"/>
</dbReference>
<reference evidence="6 7" key="1">
    <citation type="submission" date="2007-10" db="EMBL/GenBank/DDBJ databases">
        <title>Complete sequence of Desulfococcus oleovorans Hxd3.</title>
        <authorList>
            <consortium name="US DOE Joint Genome Institute"/>
            <person name="Copeland A."/>
            <person name="Lucas S."/>
            <person name="Lapidus A."/>
            <person name="Barry K."/>
            <person name="Glavina del Rio T."/>
            <person name="Dalin E."/>
            <person name="Tice H."/>
            <person name="Pitluck S."/>
            <person name="Kiss H."/>
            <person name="Brettin T."/>
            <person name="Bruce D."/>
            <person name="Detter J.C."/>
            <person name="Han C."/>
            <person name="Schmutz J."/>
            <person name="Larimer F."/>
            <person name="Land M."/>
            <person name="Hauser L."/>
            <person name="Kyrpides N."/>
            <person name="Kim E."/>
            <person name="Wawrik B."/>
            <person name="Richardson P."/>
        </authorList>
    </citation>
    <scope>NUCLEOTIDE SEQUENCE [LARGE SCALE GENOMIC DNA]</scope>
    <source>
        <strain evidence="7">DSM 6200 / JCM 39069 / Hxd3</strain>
    </source>
</reference>
<dbReference type="PANTHER" id="PTHR11527">
    <property type="entry name" value="HEAT-SHOCK PROTEIN 20 FAMILY MEMBER"/>
    <property type="match status" value="1"/>
</dbReference>
<proteinExistence type="inferred from homology"/>
<dbReference type="SUPFAM" id="SSF49764">
    <property type="entry name" value="HSP20-like chaperones"/>
    <property type="match status" value="1"/>
</dbReference>